<dbReference type="InterPro" id="IPR032092">
    <property type="entry name" value="PilW"/>
</dbReference>
<accession>A0A2P4RIJ1</accession>
<evidence type="ECO:0000256" key="1">
    <source>
        <dbReference type="SAM" id="Phobius"/>
    </source>
</evidence>
<reference evidence="3" key="1">
    <citation type="submission" date="2018-06" db="EMBL/GenBank/DDBJ databases">
        <authorList>
            <person name="O'Rourke A."/>
        </authorList>
    </citation>
    <scope>NUCLEOTIDE SEQUENCE</scope>
    <source>
        <strain evidence="3">132550021-3</strain>
    </source>
</reference>
<dbReference type="Pfam" id="PF16074">
    <property type="entry name" value="PilW"/>
    <property type="match status" value="1"/>
</dbReference>
<reference evidence="2 4" key="2">
    <citation type="submission" date="2023-07" db="EMBL/GenBank/DDBJ databases">
        <authorList>
            <person name="Peeters C."/>
        </authorList>
    </citation>
    <scope>NUCLEOTIDE SEQUENCE [LARGE SCALE GENOMIC DNA]</scope>
    <source>
        <strain evidence="2 4">R-38712</strain>
    </source>
</reference>
<proteinExistence type="predicted"/>
<sequence length="310" mass="33597">MCRLSHARRGATLAELLIGTLVGLIVLGIALQLTLLARASYQRVADDALIESRGTQALELLTMALQHAGWATDTPAASPERRWPDAKATLSIQGADSCTPPETEVLGCNGSGIRNSDAVLVRFAGRSMHANPQRADDSIIDCSGYGVAEPVQNGGDDQRAGYMLLYLARSTDQEPQLMCRSRRHQAGQTVGGRWTSNSMVRGVETMQLLYVVRSPGGTSSTTLSARSLTTEQWRQVQAVHIALVVRGEYNTPRSANKATSTLALFPDLKRVEGADAQDLHFTPTEPQRRRAVFTATVRLRNPLACDVDVC</sequence>
<organism evidence="3 5">
    <name type="scientific">Ralstonia pickettii</name>
    <name type="common">Burkholderia pickettii</name>
    <dbReference type="NCBI Taxonomy" id="329"/>
    <lineage>
        <taxon>Bacteria</taxon>
        <taxon>Pseudomonadati</taxon>
        <taxon>Pseudomonadota</taxon>
        <taxon>Betaproteobacteria</taxon>
        <taxon>Burkholderiales</taxon>
        <taxon>Burkholderiaceae</taxon>
        <taxon>Ralstonia</taxon>
    </lineage>
</organism>
<dbReference type="Proteomes" id="UP001189303">
    <property type="component" value="Unassembled WGS sequence"/>
</dbReference>
<protein>
    <submittedName>
        <fullName evidence="3">PilW family protein</fullName>
    </submittedName>
</protein>
<dbReference type="AlphaFoldDB" id="A0A2P4RIJ1"/>
<name>A0A2P4RIJ1_RALPI</name>
<dbReference type="Proteomes" id="UP001199322">
    <property type="component" value="Unassembled WGS sequence"/>
</dbReference>
<dbReference type="RefSeq" id="WP_009238853.1">
    <property type="nucleotide sequence ID" value="NZ_CABKQE010000001.1"/>
</dbReference>
<keyword evidence="1" id="KW-1133">Transmembrane helix</keyword>
<dbReference type="GeneID" id="61387718"/>
<gene>
    <name evidence="3" type="ORF">DEE74_22460</name>
    <name evidence="2" type="ORF">R38712_01732</name>
</gene>
<dbReference type="EMBL" id="CATWFT010000004">
    <property type="protein sequence ID" value="CAJ0723186.1"/>
    <property type="molecule type" value="Genomic_DNA"/>
</dbReference>
<keyword evidence="4" id="KW-1185">Reference proteome</keyword>
<comment type="caution">
    <text evidence="3">The sequence shown here is derived from an EMBL/GenBank/DDBJ whole genome shotgun (WGS) entry which is preliminary data.</text>
</comment>
<dbReference type="EMBL" id="QGBI01000027">
    <property type="protein sequence ID" value="MBX3892636.1"/>
    <property type="molecule type" value="Genomic_DNA"/>
</dbReference>
<evidence type="ECO:0000313" key="5">
    <source>
        <dbReference type="Proteomes" id="UP001199322"/>
    </source>
</evidence>
<evidence type="ECO:0000313" key="4">
    <source>
        <dbReference type="Proteomes" id="UP001189303"/>
    </source>
</evidence>
<dbReference type="GO" id="GO:0043683">
    <property type="term" value="P:type IV pilus assembly"/>
    <property type="evidence" value="ECO:0007669"/>
    <property type="project" value="InterPro"/>
</dbReference>
<evidence type="ECO:0000313" key="3">
    <source>
        <dbReference type="EMBL" id="MBX3892636.1"/>
    </source>
</evidence>
<keyword evidence="1" id="KW-0812">Transmembrane</keyword>
<feature type="transmembrane region" description="Helical" evidence="1">
    <location>
        <begin position="12"/>
        <end position="35"/>
    </location>
</feature>
<keyword evidence="1" id="KW-0472">Membrane</keyword>
<evidence type="ECO:0000313" key="2">
    <source>
        <dbReference type="EMBL" id="CAJ0723186.1"/>
    </source>
</evidence>